<accession>A0A8J2LK41</accession>
<gene>
    <name evidence="2" type="ORF">AFUS01_LOCUS33761</name>
</gene>
<comment type="caution">
    <text evidence="2">The sequence shown here is derived from an EMBL/GenBank/DDBJ whole genome shotgun (WGS) entry which is preliminary data.</text>
</comment>
<evidence type="ECO:0000256" key="1">
    <source>
        <dbReference type="SAM" id="MobiDB-lite"/>
    </source>
</evidence>
<organism evidence="2 3">
    <name type="scientific">Allacma fusca</name>
    <dbReference type="NCBI Taxonomy" id="39272"/>
    <lineage>
        <taxon>Eukaryota</taxon>
        <taxon>Metazoa</taxon>
        <taxon>Ecdysozoa</taxon>
        <taxon>Arthropoda</taxon>
        <taxon>Hexapoda</taxon>
        <taxon>Collembola</taxon>
        <taxon>Symphypleona</taxon>
        <taxon>Sminthuridae</taxon>
        <taxon>Allacma</taxon>
    </lineage>
</organism>
<reference evidence="2" key="1">
    <citation type="submission" date="2021-06" db="EMBL/GenBank/DDBJ databases">
        <authorList>
            <person name="Hodson N. C."/>
            <person name="Mongue J. A."/>
            <person name="Jaron S. K."/>
        </authorList>
    </citation>
    <scope>NUCLEOTIDE SEQUENCE</scope>
</reference>
<proteinExistence type="predicted"/>
<dbReference type="Proteomes" id="UP000708208">
    <property type="component" value="Unassembled WGS sequence"/>
</dbReference>
<dbReference type="AlphaFoldDB" id="A0A8J2LK41"/>
<protein>
    <submittedName>
        <fullName evidence="2">Uncharacterized protein</fullName>
    </submittedName>
</protein>
<feature type="region of interest" description="Disordered" evidence="1">
    <location>
        <begin position="1"/>
        <end position="23"/>
    </location>
</feature>
<dbReference type="EMBL" id="CAJVCH010529862">
    <property type="protein sequence ID" value="CAG7823550.1"/>
    <property type="molecule type" value="Genomic_DNA"/>
</dbReference>
<sequence>MQGGRDATHFKNERLSGHFQERDKKLRSHLKSITTEAKSVVSVSCTGQHLSMITRPSLKTCTIKYSEHSLN</sequence>
<name>A0A8J2LK41_9HEXA</name>
<keyword evidence="3" id="KW-1185">Reference proteome</keyword>
<evidence type="ECO:0000313" key="2">
    <source>
        <dbReference type="EMBL" id="CAG7823550.1"/>
    </source>
</evidence>
<evidence type="ECO:0000313" key="3">
    <source>
        <dbReference type="Proteomes" id="UP000708208"/>
    </source>
</evidence>